<dbReference type="EMBL" id="KV441387">
    <property type="protein sequence ID" value="OAF62783.1"/>
    <property type="molecule type" value="Genomic_DNA"/>
</dbReference>
<dbReference type="SUPFAM" id="SSF53067">
    <property type="entry name" value="Actin-like ATPase domain"/>
    <property type="match status" value="2"/>
</dbReference>
<feature type="compositionally biased region" description="Low complexity" evidence="4">
    <location>
        <begin position="621"/>
        <end position="649"/>
    </location>
</feature>
<dbReference type="GO" id="GO:0034663">
    <property type="term" value="C:endoplasmic reticulum chaperone complex"/>
    <property type="evidence" value="ECO:0007669"/>
    <property type="project" value="TreeGrafter"/>
</dbReference>
<reference evidence="6" key="1">
    <citation type="submission" date="2016-03" db="EMBL/GenBank/DDBJ databases">
        <title>Updated assembly of Pseudogymnoascus destructans, the fungus causing white-nose syndrome of bats.</title>
        <authorList>
            <person name="Palmer J.M."/>
            <person name="Drees K.P."/>
            <person name="Foster J.T."/>
            <person name="Lindner D.L."/>
        </authorList>
    </citation>
    <scope>NUCLEOTIDE SEQUENCE [LARGE SCALE GENOMIC DNA]</scope>
    <source>
        <strain evidence="6">20631-21</strain>
    </source>
</reference>
<proteinExistence type="predicted"/>
<feature type="compositionally biased region" description="Basic residues" evidence="4">
    <location>
        <begin position="948"/>
        <end position="965"/>
    </location>
</feature>
<dbReference type="Gene3D" id="3.30.30.30">
    <property type="match status" value="1"/>
</dbReference>
<dbReference type="PANTHER" id="PTHR45639">
    <property type="entry name" value="HSC70CB, ISOFORM G-RELATED"/>
    <property type="match status" value="1"/>
</dbReference>
<feature type="compositionally biased region" description="Low complexity" evidence="4">
    <location>
        <begin position="822"/>
        <end position="841"/>
    </location>
</feature>
<sequence>MPLASRRSSGMAFSNLSAILCLFWIFASTALAANAVVGIDFGTEYIKAALVKPGIPLDIVLTKDARRKELSAVTFKPIKNAPQGSYPERLYGSDANALSAKFPGDVYPNLKAILGLLVSDPRVAEYSARYPALVIEEEKTRGTCEFRSEAFTTKQDPWMVEELLAMELQSIKRNAEEMAGKGSSIRDVVITVPTYFDTEEKRAIELAADLAGLRILSLISDGLAVGLNYATSRTFSSITDGAQPEHHLVFDMGAGSTKATIIKFQGRTIKDGRKSNKTIQEVQVVGAGWDRTLGGDALNAIIVDDIVAQFVESKKAKAASISAESVHRQGRATAMLWKQAEKLRQVLSANAESQTSFEGLYDDVDFKYKLTRTDFEKLASNHADRVAPTIKMALERAKLELSDIDSIILHGGATRTPFVQKELELLVGKSDKLRSNVNSDESAVLGAAFRGAGLSPSFRVKDIRTYEAAGYAVSMQWTNINLKLQKQRLYTPQSQLGAEKVVSFQNLEDFDVHFYQHIDHAGEGTFLGERELVKLATKNLTETVTELKEKRGCEATDIVTKFGVRLNVFNGEVEITGATAQCEVDEDPNAGGVVDGVKGLFGFGAKKSDQDIFEDAEIVSDAETSTESSATTSTGKKSSTSSAASASSATADAKPKKRLVAIPLDFELVKKGYPALPTEVLFNKKERLVAFDDSDLVRKQQEEALNQLEGYTYRVRDLLTDDAFIGASTEAERKPLGELAEAISDWLYEEGAGATREVLKAKLGEMKAIVNPIERRKDEASKRPEQVKNLKESLESAQSVINLVKEKIVEQADFMSSVALRPTPSETSTESSTTAEPSTETDGTEEDNTSAEAETKTESSQAPLTTAVPPTSFRQEDLDVLESLHKATSDWFTKKLAEQEALKVTDDPVLLVKEMAKKANEISQAGMEMVMKGMKGPEPPKVSTSRTSKTKKPKTSKTKKSKKTKSTSTEAAEGTGEAKEFDMPTEEEILEAVRIKEEKEEKGTYKDEL</sequence>
<keyword evidence="1" id="KW-0547">Nucleotide-binding</keyword>
<dbReference type="SUPFAM" id="SSF100934">
    <property type="entry name" value="Heat shock protein 70kD (HSP70), C-terminal subdomain"/>
    <property type="match status" value="1"/>
</dbReference>
<dbReference type="GO" id="GO:0005524">
    <property type="term" value="F:ATP binding"/>
    <property type="evidence" value="ECO:0007669"/>
    <property type="project" value="UniProtKB-KW"/>
</dbReference>
<evidence type="ECO:0000256" key="2">
    <source>
        <dbReference type="ARBA" id="ARBA00022840"/>
    </source>
</evidence>
<dbReference type="AlphaFoldDB" id="A0A177ANC3"/>
<feature type="region of interest" description="Disordered" evidence="4">
    <location>
        <begin position="618"/>
        <end position="649"/>
    </location>
</feature>
<dbReference type="RefSeq" id="XP_024328054.1">
    <property type="nucleotide sequence ID" value="XM_024464562.1"/>
</dbReference>
<accession>A0A177ANC3</accession>
<dbReference type="Pfam" id="PF00012">
    <property type="entry name" value="HSP70"/>
    <property type="match status" value="1"/>
</dbReference>
<dbReference type="InterPro" id="IPR043129">
    <property type="entry name" value="ATPase_NBD"/>
</dbReference>
<feature type="compositionally biased region" description="Basic and acidic residues" evidence="4">
    <location>
        <begin position="991"/>
        <end position="1009"/>
    </location>
</feature>
<dbReference type="CDD" id="cd10230">
    <property type="entry name" value="ASKHA_NBD_HSP70_HYOU1"/>
    <property type="match status" value="1"/>
</dbReference>
<feature type="compositionally biased region" description="Polar residues" evidence="4">
    <location>
        <begin position="858"/>
        <end position="873"/>
    </location>
</feature>
<organism evidence="6">
    <name type="scientific">Pseudogymnoascus destructans</name>
    <dbReference type="NCBI Taxonomy" id="655981"/>
    <lineage>
        <taxon>Eukaryota</taxon>
        <taxon>Fungi</taxon>
        <taxon>Dikarya</taxon>
        <taxon>Ascomycota</taxon>
        <taxon>Pezizomycotina</taxon>
        <taxon>Leotiomycetes</taxon>
        <taxon>Thelebolales</taxon>
        <taxon>Thelebolaceae</taxon>
        <taxon>Pseudogymnoascus</taxon>
    </lineage>
</organism>
<dbReference type="GO" id="GO:0140662">
    <property type="term" value="F:ATP-dependent protein folding chaperone"/>
    <property type="evidence" value="ECO:0007669"/>
    <property type="project" value="InterPro"/>
</dbReference>
<feature type="signal peptide" evidence="5">
    <location>
        <begin position="1"/>
        <end position="32"/>
    </location>
</feature>
<keyword evidence="3" id="KW-0143">Chaperone</keyword>
<evidence type="ECO:0000256" key="3">
    <source>
        <dbReference type="ARBA" id="ARBA00023186"/>
    </source>
</evidence>
<feature type="compositionally biased region" description="Low complexity" evidence="4">
    <location>
        <begin position="966"/>
        <end position="975"/>
    </location>
</feature>
<dbReference type="InterPro" id="IPR029048">
    <property type="entry name" value="HSP70_C_sf"/>
</dbReference>
<feature type="region of interest" description="Disordered" evidence="4">
    <location>
        <begin position="819"/>
        <end position="873"/>
    </location>
</feature>
<dbReference type="VEuPathDB" id="FungiDB:GMDG_00030"/>
<gene>
    <name evidence="6" type="primary">LHS1</name>
    <name evidence="6" type="ORF">VC83_00875</name>
</gene>
<dbReference type="Gene3D" id="3.30.420.40">
    <property type="match status" value="2"/>
</dbReference>
<evidence type="ECO:0000256" key="1">
    <source>
        <dbReference type="ARBA" id="ARBA00022741"/>
    </source>
</evidence>
<dbReference type="Gene3D" id="3.90.640.10">
    <property type="entry name" value="Actin, Chain A, domain 4"/>
    <property type="match status" value="1"/>
</dbReference>
<dbReference type="OrthoDB" id="10262720at2759"/>
<dbReference type="InterPro" id="IPR013126">
    <property type="entry name" value="Hsp_70_fam"/>
</dbReference>
<dbReference type="PRINTS" id="PR00301">
    <property type="entry name" value="HEATSHOCK70"/>
</dbReference>
<evidence type="ECO:0000313" key="6">
    <source>
        <dbReference type="EMBL" id="OAF62783.1"/>
    </source>
</evidence>
<dbReference type="Gene3D" id="1.20.1270.10">
    <property type="match status" value="1"/>
</dbReference>
<protein>
    <submittedName>
        <fullName evidence="6">Lumenal Hsp70 protein</fullName>
    </submittedName>
</protein>
<keyword evidence="2" id="KW-0067">ATP-binding</keyword>
<dbReference type="FunFam" id="3.90.640.10:FF:000039">
    <property type="entry name" value="Hsp70 family chaperone Lhs1/Orp150"/>
    <property type="match status" value="1"/>
</dbReference>
<dbReference type="GeneID" id="36283968"/>
<keyword evidence="5" id="KW-0732">Signal</keyword>
<name>A0A177ANC3_9PEZI</name>
<feature type="region of interest" description="Disordered" evidence="4">
    <location>
        <begin position="931"/>
        <end position="1009"/>
    </location>
</feature>
<dbReference type="PANTHER" id="PTHR45639:SF3">
    <property type="entry name" value="HYPOXIA UP-REGULATED PROTEIN 1"/>
    <property type="match status" value="1"/>
</dbReference>
<feature type="chain" id="PRO_5008056623" evidence="5">
    <location>
        <begin position="33"/>
        <end position="1009"/>
    </location>
</feature>
<dbReference type="eggNOG" id="KOG0104">
    <property type="taxonomic scope" value="Eukaryota"/>
</dbReference>
<dbReference type="GO" id="GO:0030968">
    <property type="term" value="P:endoplasmic reticulum unfolded protein response"/>
    <property type="evidence" value="ECO:0007669"/>
    <property type="project" value="TreeGrafter"/>
</dbReference>
<evidence type="ECO:0000256" key="4">
    <source>
        <dbReference type="SAM" id="MobiDB-lite"/>
    </source>
</evidence>
<evidence type="ECO:0000256" key="5">
    <source>
        <dbReference type="SAM" id="SignalP"/>
    </source>
</evidence>
<dbReference type="Proteomes" id="UP000077154">
    <property type="component" value="Unassembled WGS sequence"/>
</dbReference>